<dbReference type="GO" id="GO:0005886">
    <property type="term" value="C:plasma membrane"/>
    <property type="evidence" value="ECO:0007669"/>
    <property type="project" value="UniProtKB-SubCell"/>
</dbReference>
<dbReference type="Pfam" id="PF00528">
    <property type="entry name" value="BPD_transp_1"/>
    <property type="match status" value="1"/>
</dbReference>
<feature type="domain" description="ABC transmembrane type-1" evidence="8">
    <location>
        <begin position="81"/>
        <end position="296"/>
    </location>
</feature>
<dbReference type="InterPro" id="IPR035906">
    <property type="entry name" value="MetI-like_sf"/>
</dbReference>
<sequence>MMGTQARGRLRYKLRLAGRYWQLYLLILPLLVYLLIFNYMPIYGVQISFKDFRTNLGIWGSPWVGLKHFVRFLEYRGFTQLLLNTLSLSLYSILTFPCPILFALMLNELRSDKYRKVVQMVSYAPHFISTVVICAMIKLFCARGTGVINNLIAALGGTRTDFLSIPAMFPHIYVWSGVWQEVGWGAIIYLAALSGVSDEIIEASLIDGANRLQVIWHIKLPTILPTVVIMLIMRCGSVLSVGFEKVFLLQNSLNLEASQTISTYVYEIGLQGGQFSYSAAIGLFNNIVNIVILLLVNRVCKSISEIGIW</sequence>
<feature type="transmembrane region" description="Helical" evidence="7">
    <location>
        <begin position="172"/>
        <end position="193"/>
    </location>
</feature>
<evidence type="ECO:0000313" key="9">
    <source>
        <dbReference type="EMBL" id="HIS93461.1"/>
    </source>
</evidence>
<organism evidence="9 10">
    <name type="scientific">Candidatus Alectryocaccomicrobium excrementavium</name>
    <dbReference type="NCBI Taxonomy" id="2840668"/>
    <lineage>
        <taxon>Bacteria</taxon>
        <taxon>Bacillati</taxon>
        <taxon>Bacillota</taxon>
        <taxon>Clostridia</taxon>
        <taxon>Candidatus Alectryocaccomicrobium</taxon>
    </lineage>
</organism>
<feature type="transmembrane region" description="Helical" evidence="7">
    <location>
        <begin position="275"/>
        <end position="296"/>
    </location>
</feature>
<dbReference type="InterPro" id="IPR000515">
    <property type="entry name" value="MetI-like"/>
</dbReference>
<dbReference type="Gene3D" id="1.10.3720.10">
    <property type="entry name" value="MetI-like"/>
    <property type="match status" value="1"/>
</dbReference>
<dbReference type="Proteomes" id="UP000824140">
    <property type="component" value="Unassembled WGS sequence"/>
</dbReference>
<feature type="transmembrane region" description="Helical" evidence="7">
    <location>
        <begin position="214"/>
        <end position="233"/>
    </location>
</feature>
<feature type="transmembrane region" description="Helical" evidence="7">
    <location>
        <begin position="21"/>
        <end position="40"/>
    </location>
</feature>
<dbReference type="AlphaFoldDB" id="A0A9D1K6K6"/>
<feature type="transmembrane region" description="Helical" evidence="7">
    <location>
        <begin position="127"/>
        <end position="152"/>
    </location>
</feature>
<comment type="caution">
    <text evidence="9">The sequence shown here is derived from an EMBL/GenBank/DDBJ whole genome shotgun (WGS) entry which is preliminary data.</text>
</comment>
<keyword evidence="5 7" id="KW-1133">Transmembrane helix</keyword>
<name>A0A9D1K6K6_9FIRM</name>
<reference evidence="9" key="1">
    <citation type="submission" date="2020-10" db="EMBL/GenBank/DDBJ databases">
        <authorList>
            <person name="Gilroy R."/>
        </authorList>
    </citation>
    <scope>NUCLEOTIDE SEQUENCE</scope>
    <source>
        <strain evidence="9">13766</strain>
    </source>
</reference>
<dbReference type="GO" id="GO:0055085">
    <property type="term" value="P:transmembrane transport"/>
    <property type="evidence" value="ECO:0007669"/>
    <property type="project" value="InterPro"/>
</dbReference>
<evidence type="ECO:0000256" key="1">
    <source>
        <dbReference type="ARBA" id="ARBA00004651"/>
    </source>
</evidence>
<dbReference type="CDD" id="cd06261">
    <property type="entry name" value="TM_PBP2"/>
    <property type="match status" value="1"/>
</dbReference>
<dbReference type="InterPro" id="IPR050809">
    <property type="entry name" value="UgpAE/MalFG_permease"/>
</dbReference>
<dbReference type="PROSITE" id="PS50928">
    <property type="entry name" value="ABC_TM1"/>
    <property type="match status" value="1"/>
</dbReference>
<evidence type="ECO:0000256" key="3">
    <source>
        <dbReference type="ARBA" id="ARBA00022475"/>
    </source>
</evidence>
<evidence type="ECO:0000259" key="8">
    <source>
        <dbReference type="PROSITE" id="PS50928"/>
    </source>
</evidence>
<reference evidence="9" key="2">
    <citation type="journal article" date="2021" name="PeerJ">
        <title>Extensive microbial diversity within the chicken gut microbiome revealed by metagenomics and culture.</title>
        <authorList>
            <person name="Gilroy R."/>
            <person name="Ravi A."/>
            <person name="Getino M."/>
            <person name="Pursley I."/>
            <person name="Horton D.L."/>
            <person name="Alikhan N.F."/>
            <person name="Baker D."/>
            <person name="Gharbi K."/>
            <person name="Hall N."/>
            <person name="Watson M."/>
            <person name="Adriaenssens E.M."/>
            <person name="Foster-Nyarko E."/>
            <person name="Jarju S."/>
            <person name="Secka A."/>
            <person name="Antonio M."/>
            <person name="Oren A."/>
            <person name="Chaudhuri R.R."/>
            <person name="La Ragione R."/>
            <person name="Hildebrand F."/>
            <person name="Pallen M.J."/>
        </authorList>
    </citation>
    <scope>NUCLEOTIDE SEQUENCE</scope>
    <source>
        <strain evidence="9">13766</strain>
    </source>
</reference>
<dbReference type="EMBL" id="DVJN01000203">
    <property type="protein sequence ID" value="HIS93461.1"/>
    <property type="molecule type" value="Genomic_DNA"/>
</dbReference>
<evidence type="ECO:0000313" key="10">
    <source>
        <dbReference type="Proteomes" id="UP000824140"/>
    </source>
</evidence>
<keyword evidence="3" id="KW-1003">Cell membrane</keyword>
<keyword evidence="6 7" id="KW-0472">Membrane</keyword>
<comment type="subcellular location">
    <subcellularLocation>
        <location evidence="1 7">Cell membrane</location>
        <topology evidence="1 7">Multi-pass membrane protein</topology>
    </subcellularLocation>
</comment>
<keyword evidence="4 7" id="KW-0812">Transmembrane</keyword>
<evidence type="ECO:0000256" key="2">
    <source>
        <dbReference type="ARBA" id="ARBA00022448"/>
    </source>
</evidence>
<evidence type="ECO:0000256" key="6">
    <source>
        <dbReference type="ARBA" id="ARBA00023136"/>
    </source>
</evidence>
<comment type="similarity">
    <text evidence="7">Belongs to the binding-protein-dependent transport system permease family.</text>
</comment>
<gene>
    <name evidence="9" type="ORF">IAA84_10630</name>
</gene>
<protein>
    <submittedName>
        <fullName evidence="9">Sugar ABC transporter permease</fullName>
    </submittedName>
</protein>
<evidence type="ECO:0000256" key="5">
    <source>
        <dbReference type="ARBA" id="ARBA00022989"/>
    </source>
</evidence>
<dbReference type="PANTHER" id="PTHR43227">
    <property type="entry name" value="BLL4140 PROTEIN"/>
    <property type="match status" value="1"/>
</dbReference>
<feature type="transmembrane region" description="Helical" evidence="7">
    <location>
        <begin position="81"/>
        <end position="106"/>
    </location>
</feature>
<dbReference type="SUPFAM" id="SSF161098">
    <property type="entry name" value="MetI-like"/>
    <property type="match status" value="1"/>
</dbReference>
<evidence type="ECO:0000256" key="7">
    <source>
        <dbReference type="RuleBase" id="RU363032"/>
    </source>
</evidence>
<keyword evidence="2 7" id="KW-0813">Transport</keyword>
<evidence type="ECO:0000256" key="4">
    <source>
        <dbReference type="ARBA" id="ARBA00022692"/>
    </source>
</evidence>
<dbReference type="PANTHER" id="PTHR43227:SF11">
    <property type="entry name" value="BLL4140 PROTEIN"/>
    <property type="match status" value="1"/>
</dbReference>
<accession>A0A9D1K6K6</accession>
<proteinExistence type="inferred from homology"/>